<name>A0A4Q0M6G4_9SPHI</name>
<evidence type="ECO:0000256" key="4">
    <source>
        <dbReference type="ARBA" id="ARBA00022729"/>
    </source>
</evidence>
<feature type="signal peptide" evidence="7">
    <location>
        <begin position="1"/>
        <end position="26"/>
    </location>
</feature>
<dbReference type="Proteomes" id="UP000290848">
    <property type="component" value="Unassembled WGS sequence"/>
</dbReference>
<evidence type="ECO:0000256" key="1">
    <source>
        <dbReference type="ARBA" id="ARBA00004071"/>
    </source>
</evidence>
<dbReference type="InterPro" id="IPR000933">
    <property type="entry name" value="Glyco_hydro_29"/>
</dbReference>
<evidence type="ECO:0000313" key="10">
    <source>
        <dbReference type="EMBL" id="RXF68627.1"/>
    </source>
</evidence>
<dbReference type="Gene3D" id="2.60.40.1180">
    <property type="entry name" value="Golgi alpha-mannosidase II"/>
    <property type="match status" value="1"/>
</dbReference>
<evidence type="ECO:0000256" key="2">
    <source>
        <dbReference type="ARBA" id="ARBA00007951"/>
    </source>
</evidence>
<dbReference type="InterPro" id="IPR057739">
    <property type="entry name" value="Glyco_hydro_29_N"/>
</dbReference>
<dbReference type="RefSeq" id="WP_128770258.1">
    <property type="nucleotide sequence ID" value="NZ_RXOC01000010.1"/>
</dbReference>
<organism evidence="10 11">
    <name type="scientific">Arcticibacter tournemirensis</name>
    <dbReference type="NCBI Taxonomy" id="699437"/>
    <lineage>
        <taxon>Bacteria</taxon>
        <taxon>Pseudomonadati</taxon>
        <taxon>Bacteroidota</taxon>
        <taxon>Sphingobacteriia</taxon>
        <taxon>Sphingobacteriales</taxon>
        <taxon>Sphingobacteriaceae</taxon>
        <taxon>Arcticibacter</taxon>
    </lineage>
</organism>
<dbReference type="AlphaFoldDB" id="A0A4Q0M6G4"/>
<dbReference type="InterPro" id="IPR013780">
    <property type="entry name" value="Glyco_hydro_b"/>
</dbReference>
<dbReference type="InterPro" id="IPR031919">
    <property type="entry name" value="Fucosidase_C"/>
</dbReference>
<dbReference type="Pfam" id="PF01120">
    <property type="entry name" value="Alpha_L_fucos"/>
    <property type="match status" value="1"/>
</dbReference>
<comment type="caution">
    <text evidence="10">The sequence shown here is derived from an EMBL/GenBank/DDBJ whole genome shotgun (WGS) entry which is preliminary data.</text>
</comment>
<dbReference type="PANTHER" id="PTHR10030:SF37">
    <property type="entry name" value="ALPHA-L-FUCOSIDASE-RELATED"/>
    <property type="match status" value="1"/>
</dbReference>
<keyword evidence="6" id="KW-0326">Glycosidase</keyword>
<dbReference type="EMBL" id="RXOC01000010">
    <property type="protein sequence ID" value="RXF68627.1"/>
    <property type="molecule type" value="Genomic_DNA"/>
</dbReference>
<dbReference type="PANTHER" id="PTHR10030">
    <property type="entry name" value="ALPHA-L-FUCOSIDASE"/>
    <property type="match status" value="1"/>
</dbReference>
<dbReference type="EC" id="3.2.1.51" evidence="3"/>
<keyword evidence="5" id="KW-0378">Hydrolase</keyword>
<comment type="similarity">
    <text evidence="2">Belongs to the glycosyl hydrolase 29 family.</text>
</comment>
<sequence length="493" mass="55907">MIRKFLFCLIFPALVFALFVNNSVSAQTDTVMKEWEKMNRAKVRALQSFQDQKFGMFIHWGLYAIPGGIWKGKKMEEMGGPHVAEWIQLAARIPRKEYAELAAQFNPVLFNADGIVKMAKLAGMKYLVITAKHHDGFAMYKSAVSPFNVVDATPFRRDVVAELYNACQKNGLAFGIYYSHNIDWADGSDAQYKKTKEANDRAGKKTSTFGANLWDPSQNTYEEYLSKKAVPQVKELLRRFPATKYVWFDMPELMTKEQSFLFYKTVWDINPKIIITERIGNGLGDYAIPGDNKIPSENEVYAKPWETVGTFNNSWGYKSYDHDWKSPDELLYWLVEIVSKGGNYMLNIGPRADGSVPQPVIENLKEIGAWMEKNHEAIYGVSKWKVTHEGPSDYKITDTEQRQKEGFKLTVTPEDFWFTQKEGNVYVIALKVPAEGKVHIRSLGSAAGQVKSVTVQGLGPARFRQSSNGLSVTLPDPVLKRAQGYSLKVVLKR</sequence>
<evidence type="ECO:0000256" key="5">
    <source>
        <dbReference type="ARBA" id="ARBA00022801"/>
    </source>
</evidence>
<evidence type="ECO:0000259" key="8">
    <source>
        <dbReference type="Pfam" id="PF01120"/>
    </source>
</evidence>
<dbReference type="SMART" id="SM00812">
    <property type="entry name" value="Alpha_L_fucos"/>
    <property type="match status" value="1"/>
</dbReference>
<evidence type="ECO:0000256" key="7">
    <source>
        <dbReference type="SAM" id="SignalP"/>
    </source>
</evidence>
<evidence type="ECO:0000259" key="9">
    <source>
        <dbReference type="Pfam" id="PF16757"/>
    </source>
</evidence>
<reference evidence="10 11" key="1">
    <citation type="submission" date="2018-12" db="EMBL/GenBank/DDBJ databases">
        <title>The Draft Genome Sequence of the Soil Bacterium Pedobacter tournemirensis R1.</title>
        <authorList>
            <person name="He J."/>
        </authorList>
    </citation>
    <scope>NUCLEOTIDE SEQUENCE [LARGE SCALE GENOMIC DNA]</scope>
    <source>
        <strain evidence="10 11">R1</strain>
    </source>
</reference>
<dbReference type="GO" id="GO:0005764">
    <property type="term" value="C:lysosome"/>
    <property type="evidence" value="ECO:0007669"/>
    <property type="project" value="TreeGrafter"/>
</dbReference>
<dbReference type="PRINTS" id="PR00741">
    <property type="entry name" value="GLHYDRLASE29"/>
</dbReference>
<dbReference type="SUPFAM" id="SSF51445">
    <property type="entry name" value="(Trans)glycosidases"/>
    <property type="match status" value="1"/>
</dbReference>
<gene>
    <name evidence="10" type="ORF">EKH83_14960</name>
</gene>
<dbReference type="GO" id="GO:0006004">
    <property type="term" value="P:fucose metabolic process"/>
    <property type="evidence" value="ECO:0007669"/>
    <property type="project" value="InterPro"/>
</dbReference>
<dbReference type="InterPro" id="IPR016286">
    <property type="entry name" value="FUC_metazoa-typ"/>
</dbReference>
<dbReference type="InterPro" id="IPR017853">
    <property type="entry name" value="GH"/>
</dbReference>
<dbReference type="GO" id="GO:0016139">
    <property type="term" value="P:glycoside catabolic process"/>
    <property type="evidence" value="ECO:0007669"/>
    <property type="project" value="TreeGrafter"/>
</dbReference>
<dbReference type="Pfam" id="PF16757">
    <property type="entry name" value="Fucosidase_C"/>
    <property type="match status" value="1"/>
</dbReference>
<feature type="domain" description="Glycoside hydrolase family 29 N-terminal" evidence="8">
    <location>
        <begin position="21"/>
        <end position="376"/>
    </location>
</feature>
<feature type="chain" id="PRO_5020927546" description="alpha-L-fucosidase" evidence="7">
    <location>
        <begin position="27"/>
        <end position="493"/>
    </location>
</feature>
<feature type="domain" description="Alpha-L-fucosidase C-terminal" evidence="9">
    <location>
        <begin position="414"/>
        <end position="487"/>
    </location>
</feature>
<evidence type="ECO:0000313" key="11">
    <source>
        <dbReference type="Proteomes" id="UP000290848"/>
    </source>
</evidence>
<evidence type="ECO:0000256" key="3">
    <source>
        <dbReference type="ARBA" id="ARBA00012662"/>
    </source>
</evidence>
<keyword evidence="4 7" id="KW-0732">Signal</keyword>
<evidence type="ECO:0000256" key="6">
    <source>
        <dbReference type="ARBA" id="ARBA00023295"/>
    </source>
</evidence>
<comment type="function">
    <text evidence="1">Alpha-L-fucosidase is responsible for hydrolyzing the alpha-1,6-linked fucose joined to the reducing-end N-acetylglucosamine of the carbohydrate moieties of glycoproteins.</text>
</comment>
<dbReference type="GO" id="GO:0004560">
    <property type="term" value="F:alpha-L-fucosidase activity"/>
    <property type="evidence" value="ECO:0007669"/>
    <property type="project" value="InterPro"/>
</dbReference>
<protein>
    <recommendedName>
        <fullName evidence="3">alpha-L-fucosidase</fullName>
        <ecNumber evidence="3">3.2.1.51</ecNumber>
    </recommendedName>
</protein>
<accession>A0A4Q0M6G4</accession>
<dbReference type="Gene3D" id="3.20.20.80">
    <property type="entry name" value="Glycosidases"/>
    <property type="match status" value="1"/>
</dbReference>
<proteinExistence type="inferred from homology"/>
<dbReference type="PIRSF" id="PIRSF001092">
    <property type="entry name" value="Alpha-L-fucosidase"/>
    <property type="match status" value="1"/>
</dbReference>